<reference evidence="1 2" key="1">
    <citation type="journal article" date="2016" name="Fungal Biol.">
        <title>The genome of Xylona heveae provides a window into fungal endophytism.</title>
        <authorList>
            <person name="Gazis R."/>
            <person name="Kuo A."/>
            <person name="Riley R."/>
            <person name="LaButti K."/>
            <person name="Lipzen A."/>
            <person name="Lin J."/>
            <person name="Amirebrahimi M."/>
            <person name="Hesse C.N."/>
            <person name="Spatafora J.W."/>
            <person name="Henrissat B."/>
            <person name="Hainaut M."/>
            <person name="Grigoriev I.V."/>
            <person name="Hibbett D.S."/>
        </authorList>
    </citation>
    <scope>NUCLEOTIDE SEQUENCE [LARGE SCALE GENOMIC DNA]</scope>
    <source>
        <strain evidence="1 2">TC161</strain>
    </source>
</reference>
<gene>
    <name evidence="1" type="ORF">L228DRAFT_23064</name>
</gene>
<dbReference type="RefSeq" id="XP_018192533.1">
    <property type="nucleotide sequence ID" value="XM_018330540.1"/>
</dbReference>
<proteinExistence type="predicted"/>
<dbReference type="EMBL" id="KV407454">
    <property type="protein sequence ID" value="KZF26978.1"/>
    <property type="molecule type" value="Genomic_DNA"/>
</dbReference>
<organism evidence="1 2">
    <name type="scientific">Xylona heveae (strain CBS 132557 / TC161)</name>
    <dbReference type="NCBI Taxonomy" id="1328760"/>
    <lineage>
        <taxon>Eukaryota</taxon>
        <taxon>Fungi</taxon>
        <taxon>Dikarya</taxon>
        <taxon>Ascomycota</taxon>
        <taxon>Pezizomycotina</taxon>
        <taxon>Xylonomycetes</taxon>
        <taxon>Xylonales</taxon>
        <taxon>Xylonaceae</taxon>
        <taxon>Xylona</taxon>
    </lineage>
</organism>
<evidence type="ECO:0000313" key="1">
    <source>
        <dbReference type="EMBL" id="KZF26978.1"/>
    </source>
</evidence>
<dbReference type="GeneID" id="28895677"/>
<evidence type="ECO:0000313" key="2">
    <source>
        <dbReference type="Proteomes" id="UP000076632"/>
    </source>
</evidence>
<name>A0A165K4P6_XYLHT</name>
<protein>
    <submittedName>
        <fullName evidence="1">Uncharacterized protein</fullName>
    </submittedName>
</protein>
<keyword evidence="2" id="KW-1185">Reference proteome</keyword>
<dbReference type="Proteomes" id="UP000076632">
    <property type="component" value="Unassembled WGS sequence"/>
</dbReference>
<dbReference type="AlphaFoldDB" id="A0A165K4P6"/>
<sequence>MPYLVLFLQIGALLIINRRQRMSGTLPGIGGYCSCIHHALQKGFASEISKKTHFGPGHLPRTVTKGVYSRCWMVVFTRGCGHGDL</sequence>
<dbReference type="InParanoid" id="A0A165K4P6"/>
<accession>A0A165K4P6</accession>